<evidence type="ECO:0000256" key="1">
    <source>
        <dbReference type="SAM" id="SignalP"/>
    </source>
</evidence>
<accession>A0A8B6GIB5</accession>
<reference evidence="2" key="1">
    <citation type="submission" date="2018-11" db="EMBL/GenBank/DDBJ databases">
        <authorList>
            <person name="Alioto T."/>
            <person name="Alioto T."/>
        </authorList>
    </citation>
    <scope>NUCLEOTIDE SEQUENCE</scope>
</reference>
<keyword evidence="1" id="KW-0732">Signal</keyword>
<comment type="caution">
    <text evidence="2">The sequence shown here is derived from an EMBL/GenBank/DDBJ whole genome shotgun (WGS) entry which is preliminary data.</text>
</comment>
<dbReference type="AlphaFoldDB" id="A0A8B6GIB5"/>
<protein>
    <submittedName>
        <fullName evidence="2">Uncharacterized protein</fullName>
    </submittedName>
</protein>
<feature type="chain" id="PRO_5032624418" evidence="1">
    <location>
        <begin position="22"/>
        <end position="183"/>
    </location>
</feature>
<dbReference type="OrthoDB" id="10430678at2759"/>
<keyword evidence="3" id="KW-1185">Reference proteome</keyword>
<evidence type="ECO:0000313" key="2">
    <source>
        <dbReference type="EMBL" id="VDI64344.1"/>
    </source>
</evidence>
<proteinExistence type="predicted"/>
<gene>
    <name evidence="2" type="ORF">MGAL_10B000046</name>
</gene>
<name>A0A8B6GIB5_MYTGA</name>
<feature type="signal peptide" evidence="1">
    <location>
        <begin position="1"/>
        <end position="21"/>
    </location>
</feature>
<evidence type="ECO:0000313" key="3">
    <source>
        <dbReference type="Proteomes" id="UP000596742"/>
    </source>
</evidence>
<dbReference type="EMBL" id="UYJE01008498">
    <property type="protein sequence ID" value="VDI64344.1"/>
    <property type="molecule type" value="Genomic_DNA"/>
</dbReference>
<sequence>MFGYTTIFVTACLITVGSARGTRCRTCFDYGGRFVFWGYYRTKNCEKPSTSECATSKYTCMEFVGTIDIEKNGWRHSSSYNFNITTSYCEVTNQKGCQETDLADPNHDLTKLKSEIKTGLKKINQFIHGFSFKKISGSICESKITTTTTTTTAVNKNSGSAAIIGNEWQAEVFILLINILLMY</sequence>
<organism evidence="2 3">
    <name type="scientific">Mytilus galloprovincialis</name>
    <name type="common">Mediterranean mussel</name>
    <dbReference type="NCBI Taxonomy" id="29158"/>
    <lineage>
        <taxon>Eukaryota</taxon>
        <taxon>Metazoa</taxon>
        <taxon>Spiralia</taxon>
        <taxon>Lophotrochozoa</taxon>
        <taxon>Mollusca</taxon>
        <taxon>Bivalvia</taxon>
        <taxon>Autobranchia</taxon>
        <taxon>Pteriomorphia</taxon>
        <taxon>Mytilida</taxon>
        <taxon>Mytiloidea</taxon>
        <taxon>Mytilidae</taxon>
        <taxon>Mytilinae</taxon>
        <taxon>Mytilus</taxon>
    </lineage>
</organism>
<dbReference type="Proteomes" id="UP000596742">
    <property type="component" value="Unassembled WGS sequence"/>
</dbReference>